<proteinExistence type="predicted"/>
<evidence type="ECO:0000313" key="1">
    <source>
        <dbReference type="EMBL" id="KAF0890200.1"/>
    </source>
</evidence>
<keyword evidence="2" id="KW-1185">Reference proteome</keyword>
<evidence type="ECO:0000313" key="2">
    <source>
        <dbReference type="Proteomes" id="UP000479710"/>
    </source>
</evidence>
<dbReference type="AlphaFoldDB" id="A0A6G1BQF6"/>
<reference evidence="1 2" key="1">
    <citation type="submission" date="2019-11" db="EMBL/GenBank/DDBJ databases">
        <title>Whole genome sequence of Oryza granulata.</title>
        <authorList>
            <person name="Li W."/>
        </authorList>
    </citation>
    <scope>NUCLEOTIDE SEQUENCE [LARGE SCALE GENOMIC DNA]</scope>
    <source>
        <strain evidence="2">cv. Menghai</strain>
        <tissue evidence="1">Leaf</tissue>
    </source>
</reference>
<protein>
    <submittedName>
        <fullName evidence="1">Uncharacterized protein</fullName>
    </submittedName>
</protein>
<sequence>MGGGGPLFPPLFRRRICSTTATTTAALPAAMAASAVDQVDLRAKNRVSENGNDVPRGLEAQMPWLTCHASRAFVDQ</sequence>
<organism evidence="1 2">
    <name type="scientific">Oryza meyeriana var. granulata</name>
    <dbReference type="NCBI Taxonomy" id="110450"/>
    <lineage>
        <taxon>Eukaryota</taxon>
        <taxon>Viridiplantae</taxon>
        <taxon>Streptophyta</taxon>
        <taxon>Embryophyta</taxon>
        <taxon>Tracheophyta</taxon>
        <taxon>Spermatophyta</taxon>
        <taxon>Magnoliopsida</taxon>
        <taxon>Liliopsida</taxon>
        <taxon>Poales</taxon>
        <taxon>Poaceae</taxon>
        <taxon>BOP clade</taxon>
        <taxon>Oryzoideae</taxon>
        <taxon>Oryzeae</taxon>
        <taxon>Oryzinae</taxon>
        <taxon>Oryza</taxon>
        <taxon>Oryza meyeriana</taxon>
    </lineage>
</organism>
<name>A0A6G1BQF6_9ORYZ</name>
<comment type="caution">
    <text evidence="1">The sequence shown here is derived from an EMBL/GenBank/DDBJ whole genome shotgun (WGS) entry which is preliminary data.</text>
</comment>
<gene>
    <name evidence="1" type="ORF">E2562_038973</name>
</gene>
<dbReference type="EMBL" id="SPHZ02000012">
    <property type="protein sequence ID" value="KAF0890200.1"/>
    <property type="molecule type" value="Genomic_DNA"/>
</dbReference>
<dbReference type="Proteomes" id="UP000479710">
    <property type="component" value="Unassembled WGS sequence"/>
</dbReference>
<accession>A0A6G1BQF6</accession>